<name>A0ABN8NT88_9CNID</name>
<dbReference type="Pfam" id="PF00431">
    <property type="entry name" value="CUB"/>
    <property type="match status" value="1"/>
</dbReference>
<reference evidence="6 7" key="1">
    <citation type="submission" date="2022-05" db="EMBL/GenBank/DDBJ databases">
        <authorList>
            <consortium name="Genoscope - CEA"/>
            <person name="William W."/>
        </authorList>
    </citation>
    <scope>NUCLEOTIDE SEQUENCE [LARGE SCALE GENOMIC DNA]</scope>
</reference>
<evidence type="ECO:0000256" key="2">
    <source>
        <dbReference type="ARBA" id="ARBA00022525"/>
    </source>
</evidence>
<sequence>CGSILNNTLRSPRYPMEYPNNLDCVHEVPIPRGMALKITFKDFLLEDPFWIGYCYGEVYEDYVKIADENYVQIGLFCGKSIGKTVFVGGRRARITFHTNQAEGRRGFLLLFTFV</sequence>
<dbReference type="SMART" id="SM00042">
    <property type="entry name" value="CUB"/>
    <property type="match status" value="1"/>
</dbReference>
<dbReference type="PANTHER" id="PTHR24255">
    <property type="entry name" value="COMPLEMENT COMPONENT 1, S SUBCOMPONENT-RELATED"/>
    <property type="match status" value="1"/>
</dbReference>
<evidence type="ECO:0000313" key="6">
    <source>
        <dbReference type="EMBL" id="CAH3121490.1"/>
    </source>
</evidence>
<dbReference type="CDD" id="cd00041">
    <property type="entry name" value="CUB"/>
    <property type="match status" value="1"/>
</dbReference>
<comment type="caution">
    <text evidence="6">The sequence shown here is derived from an EMBL/GenBank/DDBJ whole genome shotgun (WGS) entry which is preliminary data.</text>
</comment>
<keyword evidence="3" id="KW-1015">Disulfide bond</keyword>
<evidence type="ECO:0000259" key="5">
    <source>
        <dbReference type="PROSITE" id="PS01180"/>
    </source>
</evidence>
<comment type="subcellular location">
    <subcellularLocation>
        <location evidence="1">Secreted</location>
    </subcellularLocation>
</comment>
<protein>
    <recommendedName>
        <fullName evidence="5">CUB domain-containing protein</fullName>
    </recommendedName>
</protein>
<dbReference type="InterPro" id="IPR035914">
    <property type="entry name" value="Sperma_CUB_dom_sf"/>
</dbReference>
<keyword evidence="2" id="KW-0964">Secreted</keyword>
<gene>
    <name evidence="6" type="ORF">PLOB_00028724</name>
</gene>
<keyword evidence="7" id="KW-1185">Reference proteome</keyword>
<dbReference type="Proteomes" id="UP001159405">
    <property type="component" value="Unassembled WGS sequence"/>
</dbReference>
<dbReference type="InterPro" id="IPR000859">
    <property type="entry name" value="CUB_dom"/>
</dbReference>
<comment type="caution">
    <text evidence="4">Lacks conserved residue(s) required for the propagation of feature annotation.</text>
</comment>
<feature type="non-terminal residue" evidence="6">
    <location>
        <position position="114"/>
    </location>
</feature>
<dbReference type="PROSITE" id="PS01180">
    <property type="entry name" value="CUB"/>
    <property type="match status" value="1"/>
</dbReference>
<proteinExistence type="predicted"/>
<evidence type="ECO:0000256" key="4">
    <source>
        <dbReference type="PROSITE-ProRule" id="PRU00059"/>
    </source>
</evidence>
<accession>A0ABN8NT88</accession>
<feature type="domain" description="CUB" evidence="5">
    <location>
        <begin position="1"/>
        <end position="114"/>
    </location>
</feature>
<organism evidence="6 7">
    <name type="scientific">Porites lobata</name>
    <dbReference type="NCBI Taxonomy" id="104759"/>
    <lineage>
        <taxon>Eukaryota</taxon>
        <taxon>Metazoa</taxon>
        <taxon>Cnidaria</taxon>
        <taxon>Anthozoa</taxon>
        <taxon>Hexacorallia</taxon>
        <taxon>Scleractinia</taxon>
        <taxon>Fungiina</taxon>
        <taxon>Poritidae</taxon>
        <taxon>Porites</taxon>
    </lineage>
</organism>
<dbReference type="SUPFAM" id="SSF49854">
    <property type="entry name" value="Spermadhesin, CUB domain"/>
    <property type="match status" value="1"/>
</dbReference>
<evidence type="ECO:0000256" key="1">
    <source>
        <dbReference type="ARBA" id="ARBA00004613"/>
    </source>
</evidence>
<evidence type="ECO:0000256" key="3">
    <source>
        <dbReference type="ARBA" id="ARBA00023157"/>
    </source>
</evidence>
<feature type="non-terminal residue" evidence="6">
    <location>
        <position position="1"/>
    </location>
</feature>
<dbReference type="Gene3D" id="2.60.120.290">
    <property type="entry name" value="Spermadhesin, CUB domain"/>
    <property type="match status" value="1"/>
</dbReference>
<dbReference type="PANTHER" id="PTHR24255:SF27">
    <property type="entry name" value="HAPTOGLOBIN-RELATED PROTEIN"/>
    <property type="match status" value="1"/>
</dbReference>
<evidence type="ECO:0000313" key="7">
    <source>
        <dbReference type="Proteomes" id="UP001159405"/>
    </source>
</evidence>
<dbReference type="EMBL" id="CALNXK010000036">
    <property type="protein sequence ID" value="CAH3121490.1"/>
    <property type="molecule type" value="Genomic_DNA"/>
</dbReference>